<comment type="caution">
    <text evidence="7">Lacks conserved residue(s) required for the propagation of feature annotation.</text>
</comment>
<feature type="transmembrane region" description="Helical" evidence="7">
    <location>
        <begin position="476"/>
        <end position="497"/>
    </location>
</feature>
<comment type="caution">
    <text evidence="9">The sequence shown here is derived from an EMBL/GenBank/DDBJ whole genome shotgun (WGS) entry which is preliminary data.</text>
</comment>
<dbReference type="PANTHER" id="PTHR12385">
    <property type="entry name" value="CHOLINE TRANSPORTER-LIKE (SLC FAMILY 44)"/>
    <property type="match status" value="1"/>
</dbReference>
<evidence type="ECO:0000313" key="9">
    <source>
        <dbReference type="EMBL" id="CAE7212011.1"/>
    </source>
</evidence>
<dbReference type="EMBL" id="CAJNJA010006562">
    <property type="protein sequence ID" value="CAE7212011.1"/>
    <property type="molecule type" value="Genomic_DNA"/>
</dbReference>
<dbReference type="PANTHER" id="PTHR12385:SF14">
    <property type="entry name" value="CHOLINE TRANSPORTER-LIKE 2"/>
    <property type="match status" value="1"/>
</dbReference>
<sequence>MASPRGNTSGGEAQESDASPVPSPRSLGIADGAPTELSSTQVLLVGDEVSDASSDETKAKFAFNRYDENDIGASPNTVPRRCTDVFWLIIYIVYSCVVARVGMYVFPLRRPAALLKLSDWRNDHCGLGESKDKPLLFFCLRDTDPNRDLLNMYYPICVSECPTREFQGLYECPRNVKNRPFTTITTTSTMITSTVLTTQAPPVYAPPNPYQPYWKPIQDAERGGIYNRPGWYPPSPYSNPYSNPYDPYDSYWPDGAYRPAFQDYPAPVTHSEEGEAQRARTARRLMEAPDHRLEPHIGTNNIVLSDWRGNFTLIEVSGYPSHPFVNMVCLPWVANLKMQTEEFIQKTPLVRYFATLINAYQPLIVAAITGIVLSYVYITLLRFRASILVRGGLATLILGPLSFGAYFIWCWRKEHCPMSTGDKLGDGASGFGFLIIGLTFLAVSCNLEHNVEMAISCIEWSCKAVLETPSLKLEPVLALACRGVVDGASILLIAWIWTSELDDKDTFKMQYQTLLPPQSELQLGMCAIVAFWCLWTNWIITALSDFVIMYTTEQWFFNGGMEGTGHAPCCSILRAYFVCLRYHFGTMVLGGATVGSIQPLRLALGFVHAAVEMESNSVLAVLSCCCNCVSDLYTLYLEPLSRNAYMDLALNARDFWDSAAHALEVNSFQADTIHILNGATWLFQVAGLGAITFLGNLQTWLIM</sequence>
<evidence type="ECO:0000256" key="5">
    <source>
        <dbReference type="ARBA" id="ARBA00023136"/>
    </source>
</evidence>
<evidence type="ECO:0000256" key="4">
    <source>
        <dbReference type="ARBA" id="ARBA00022989"/>
    </source>
</evidence>
<dbReference type="InterPro" id="IPR007603">
    <property type="entry name" value="Choline_transptr-like"/>
</dbReference>
<dbReference type="GO" id="GO:0005886">
    <property type="term" value="C:plasma membrane"/>
    <property type="evidence" value="ECO:0007669"/>
    <property type="project" value="UniProtKB-SubCell"/>
</dbReference>
<comment type="similarity">
    <text evidence="2 7">Belongs to the CTL (choline transporter-like) family.</text>
</comment>
<evidence type="ECO:0000256" key="7">
    <source>
        <dbReference type="RuleBase" id="RU368066"/>
    </source>
</evidence>
<evidence type="ECO:0000256" key="6">
    <source>
        <dbReference type="ARBA" id="ARBA00023180"/>
    </source>
</evidence>
<feature type="transmembrane region" description="Helical" evidence="7">
    <location>
        <begin position="387"/>
        <end position="409"/>
    </location>
</feature>
<evidence type="ECO:0000256" key="2">
    <source>
        <dbReference type="ARBA" id="ARBA00007168"/>
    </source>
</evidence>
<dbReference type="Pfam" id="PF04515">
    <property type="entry name" value="Choline_transpo"/>
    <property type="match status" value="1"/>
</dbReference>
<feature type="non-terminal residue" evidence="9">
    <location>
        <position position="1"/>
    </location>
</feature>
<organism evidence="9 10">
    <name type="scientific">Symbiodinium necroappetens</name>
    <dbReference type="NCBI Taxonomy" id="1628268"/>
    <lineage>
        <taxon>Eukaryota</taxon>
        <taxon>Sar</taxon>
        <taxon>Alveolata</taxon>
        <taxon>Dinophyceae</taxon>
        <taxon>Suessiales</taxon>
        <taxon>Symbiodiniaceae</taxon>
        <taxon>Symbiodinium</taxon>
    </lineage>
</organism>
<evidence type="ECO:0000256" key="8">
    <source>
        <dbReference type="SAM" id="MobiDB-lite"/>
    </source>
</evidence>
<feature type="transmembrane region" description="Helical" evidence="7">
    <location>
        <begin position="85"/>
        <end position="106"/>
    </location>
</feature>
<evidence type="ECO:0000313" key="10">
    <source>
        <dbReference type="Proteomes" id="UP000601435"/>
    </source>
</evidence>
<feature type="transmembrane region" description="Helical" evidence="7">
    <location>
        <begin position="521"/>
        <end position="540"/>
    </location>
</feature>
<keyword evidence="4 7" id="KW-1133">Transmembrane helix</keyword>
<keyword evidence="10" id="KW-1185">Reference proteome</keyword>
<keyword evidence="5 7" id="KW-0472">Membrane</keyword>
<feature type="compositionally biased region" description="Polar residues" evidence="8">
    <location>
        <begin position="1"/>
        <end position="11"/>
    </location>
</feature>
<keyword evidence="6" id="KW-0325">Glycoprotein</keyword>
<evidence type="ECO:0000256" key="1">
    <source>
        <dbReference type="ARBA" id="ARBA00004141"/>
    </source>
</evidence>
<gene>
    <name evidence="9" type="primary">Ctl2</name>
    <name evidence="9" type="ORF">SNEC2469_LOCUS2202</name>
</gene>
<dbReference type="GO" id="GO:0022857">
    <property type="term" value="F:transmembrane transporter activity"/>
    <property type="evidence" value="ECO:0007669"/>
    <property type="project" value="UniProtKB-UniRule"/>
</dbReference>
<feature type="transmembrane region" description="Helical" evidence="7">
    <location>
        <begin position="359"/>
        <end position="380"/>
    </location>
</feature>
<dbReference type="AlphaFoldDB" id="A0A812JQG3"/>
<protein>
    <recommendedName>
        <fullName evidence="7">Choline transporter-like protein</fullName>
    </recommendedName>
</protein>
<proteinExistence type="inferred from homology"/>
<evidence type="ECO:0000256" key="3">
    <source>
        <dbReference type="ARBA" id="ARBA00022692"/>
    </source>
</evidence>
<comment type="subcellular location">
    <subcellularLocation>
        <location evidence="7">Cell membrane</location>
        <topology evidence="7">Multi-pass membrane protein</topology>
    </subcellularLocation>
    <subcellularLocation>
        <location evidence="1">Membrane</location>
        <topology evidence="1">Multi-pass membrane protein</topology>
    </subcellularLocation>
</comment>
<dbReference type="OrthoDB" id="420519at2759"/>
<reference evidence="9" key="1">
    <citation type="submission" date="2021-02" db="EMBL/GenBank/DDBJ databases">
        <authorList>
            <person name="Dougan E. K."/>
            <person name="Rhodes N."/>
            <person name="Thang M."/>
            <person name="Chan C."/>
        </authorList>
    </citation>
    <scope>NUCLEOTIDE SEQUENCE</scope>
</reference>
<feature type="transmembrane region" description="Helical" evidence="7">
    <location>
        <begin position="429"/>
        <end position="447"/>
    </location>
</feature>
<accession>A0A812JQG3</accession>
<name>A0A812JQG3_9DINO</name>
<keyword evidence="3 7" id="KW-0812">Transmembrane</keyword>
<dbReference type="Proteomes" id="UP000601435">
    <property type="component" value="Unassembled WGS sequence"/>
</dbReference>
<feature type="region of interest" description="Disordered" evidence="8">
    <location>
        <begin position="1"/>
        <end position="33"/>
    </location>
</feature>
<comment type="function">
    <text evidence="7">Choline transporter.</text>
</comment>